<dbReference type="Pfam" id="PF04142">
    <property type="entry name" value="Nuc_sug_transp"/>
    <property type="match status" value="2"/>
</dbReference>
<keyword evidence="2 5" id="KW-0812">Transmembrane</keyword>
<dbReference type="SUPFAM" id="SSF103481">
    <property type="entry name" value="Multidrug resistance efflux transporter EmrE"/>
    <property type="match status" value="1"/>
</dbReference>
<dbReference type="AlphaFoldDB" id="A0AAV9Y252"/>
<dbReference type="InterPro" id="IPR007271">
    <property type="entry name" value="Nuc_sug_transpt"/>
</dbReference>
<keyword evidence="4 5" id="KW-0472">Membrane</keyword>
<dbReference type="InterPro" id="IPR037185">
    <property type="entry name" value="EmrE-like"/>
</dbReference>
<dbReference type="Proteomes" id="UP001311799">
    <property type="component" value="Unassembled WGS sequence"/>
</dbReference>
<evidence type="ECO:0000313" key="6">
    <source>
        <dbReference type="EMBL" id="KAK6590992.1"/>
    </source>
</evidence>
<keyword evidence="7" id="KW-1185">Reference proteome</keyword>
<evidence type="ECO:0000313" key="7">
    <source>
        <dbReference type="Proteomes" id="UP001311799"/>
    </source>
</evidence>
<feature type="transmembrane region" description="Helical" evidence="5">
    <location>
        <begin position="210"/>
        <end position="233"/>
    </location>
</feature>
<gene>
    <name evidence="6" type="ORF">RS030_111816</name>
</gene>
<feature type="transmembrane region" description="Helical" evidence="5">
    <location>
        <begin position="152"/>
        <end position="173"/>
    </location>
</feature>
<keyword evidence="6" id="KW-0813">Transport</keyword>
<feature type="transmembrane region" description="Helical" evidence="5">
    <location>
        <begin position="281"/>
        <end position="299"/>
    </location>
</feature>
<dbReference type="GO" id="GO:0015165">
    <property type="term" value="F:pyrimidine nucleotide-sugar transmembrane transporter activity"/>
    <property type="evidence" value="ECO:0007669"/>
    <property type="project" value="InterPro"/>
</dbReference>
<feature type="transmembrane region" description="Helical" evidence="5">
    <location>
        <begin position="311"/>
        <end position="331"/>
    </location>
</feature>
<dbReference type="PIRSF" id="PIRSF005799">
    <property type="entry name" value="UDP-gal_transpt"/>
    <property type="match status" value="1"/>
</dbReference>
<feature type="transmembrane region" description="Helical" evidence="5">
    <location>
        <begin position="180"/>
        <end position="198"/>
    </location>
</feature>
<evidence type="ECO:0000256" key="2">
    <source>
        <dbReference type="ARBA" id="ARBA00022692"/>
    </source>
</evidence>
<keyword evidence="6" id="KW-0762">Sugar transport</keyword>
<evidence type="ECO:0000256" key="4">
    <source>
        <dbReference type="ARBA" id="ARBA00023136"/>
    </source>
</evidence>
<evidence type="ECO:0000256" key="3">
    <source>
        <dbReference type="ARBA" id="ARBA00022989"/>
    </source>
</evidence>
<accession>A0AAV9Y252</accession>
<reference evidence="6 7" key="1">
    <citation type="submission" date="2023-10" db="EMBL/GenBank/DDBJ databases">
        <title>Comparative genomics analysis reveals potential genetic determinants of host preference in Cryptosporidium xiaoi.</title>
        <authorList>
            <person name="Xiao L."/>
            <person name="Li J."/>
        </authorList>
    </citation>
    <scope>NUCLEOTIDE SEQUENCE [LARGE SCALE GENOMIC DNA]</scope>
    <source>
        <strain evidence="6 7">52996</strain>
    </source>
</reference>
<feature type="transmembrane region" description="Helical" evidence="5">
    <location>
        <begin position="343"/>
        <end position="361"/>
    </location>
</feature>
<comment type="caution">
    <text evidence="6">The sequence shown here is derived from an EMBL/GenBank/DDBJ whole genome shotgun (WGS) entry which is preliminary data.</text>
</comment>
<proteinExistence type="predicted"/>
<feature type="transmembrane region" description="Helical" evidence="5">
    <location>
        <begin position="124"/>
        <end position="146"/>
    </location>
</feature>
<dbReference type="NCBIfam" id="TIGR00803">
    <property type="entry name" value="nst"/>
    <property type="match status" value="2"/>
</dbReference>
<evidence type="ECO:0000256" key="5">
    <source>
        <dbReference type="SAM" id="Phobius"/>
    </source>
</evidence>
<name>A0AAV9Y252_9CRYT</name>
<feature type="transmembrane region" description="Helical" evidence="5">
    <location>
        <begin position="46"/>
        <end position="69"/>
    </location>
</feature>
<protein>
    <submittedName>
        <fullName evidence="6">UDP N-acetylglucosamine transporter-like nucleotide sugar transporter</fullName>
    </submittedName>
</protein>
<evidence type="ECO:0000256" key="1">
    <source>
        <dbReference type="ARBA" id="ARBA00004141"/>
    </source>
</evidence>
<dbReference type="Gene3D" id="1.10.3730.20">
    <property type="match status" value="1"/>
</dbReference>
<dbReference type="PANTHER" id="PTHR10231">
    <property type="entry name" value="NUCLEOTIDE-SUGAR TRANSMEMBRANE TRANSPORTER"/>
    <property type="match status" value="1"/>
</dbReference>
<organism evidence="6 7">
    <name type="scientific">Cryptosporidium xiaoi</name>
    <dbReference type="NCBI Taxonomy" id="659607"/>
    <lineage>
        <taxon>Eukaryota</taxon>
        <taxon>Sar</taxon>
        <taxon>Alveolata</taxon>
        <taxon>Apicomplexa</taxon>
        <taxon>Conoidasida</taxon>
        <taxon>Coccidia</taxon>
        <taxon>Eucoccidiorida</taxon>
        <taxon>Eimeriorina</taxon>
        <taxon>Cryptosporidiidae</taxon>
        <taxon>Cryptosporidium</taxon>
    </lineage>
</organism>
<keyword evidence="3 5" id="KW-1133">Transmembrane helix</keyword>
<dbReference type="EMBL" id="JAWDEY010000002">
    <property type="protein sequence ID" value="KAK6590992.1"/>
    <property type="molecule type" value="Genomic_DNA"/>
</dbReference>
<feature type="transmembrane region" description="Helical" evidence="5">
    <location>
        <begin position="81"/>
        <end position="103"/>
    </location>
</feature>
<sequence length="414" mass="46478">MRENSCKEDIGLLGNKGEGKMLEVYYSNEVYYLGILRRKYNLQMRYFTLFLMAVQCICVVLCMKLSVSYPSSDGKQYLTPVAVVLCEMLKFLTCMLVIFRISGGSSLREYLRALKGELTYDLKGNMLVCIPGILFLLQNNLTYIALERLPVSVYQVTAQLKVLTTAIFSVVLLKRELSKTRWIGCIMLFIGVLLVQKSSDKNNVNKFDCIQFMIGFIASVTCSITSGLGSVIIEKVVKDSDREDLLQEQSMGSGTDDVENNGSVSNEKTVVYKSTVWGRNIILSLIGIFGGIPVAWFSSKDKIIKDGIFQGFSKLVVLVIFLNAFGGFIVMGVLKYSDCIMKCFFNALTIILITLISWIFIGDSTPSVRFFIAATIVIISINIYTMNKILPDSIYCKLRSAFDFKKKNDQQLCN</sequence>
<dbReference type="GO" id="GO:0000139">
    <property type="term" value="C:Golgi membrane"/>
    <property type="evidence" value="ECO:0007669"/>
    <property type="project" value="InterPro"/>
</dbReference>
<feature type="transmembrane region" description="Helical" evidence="5">
    <location>
        <begin position="367"/>
        <end position="385"/>
    </location>
</feature>
<comment type="subcellular location">
    <subcellularLocation>
        <location evidence="1">Membrane</location>
        <topology evidence="1">Multi-pass membrane protein</topology>
    </subcellularLocation>
</comment>